<dbReference type="Proteomes" id="UP000287651">
    <property type="component" value="Unassembled WGS sequence"/>
</dbReference>
<evidence type="ECO:0000259" key="3">
    <source>
        <dbReference type="Pfam" id="PF03478"/>
    </source>
</evidence>
<sequence>MWHVRNLHFFLIFVSSGNAASGNVAAASVPPPRSMPRPMHVVGMQRMPNTGMPAFNVATQTGIGAPASGNIPMQRGAAAQAHQQQGWECRILVILSRRGAFEPYRAFGQRRPPYGRPPLVGPAGARAPRRPSPTPLPPRSFRLRCRLPFLALPPTLFRTPSLPLLLRPPRPHRRRQARHLLAADGSGGFSLHALDDLRTPYRSLIPVSSATADLCLAYSHGYLILLRGRSRRDPVLADVLTGAEILLPALPPDRVSYYYGTLTAPPASPDCCLLLFYSKYSLMCCRIGEPHPEWALLPLKKGQSYIARVLRFKDRIFAISDLAKLLTLEFVPEFKVERLDVGGLRTPPAYDQWHFGPQLVECGGELLAVLFVQEGHPWITGIHVFRLDFGRMEWVQVESLGDHCLFIDCGGKCPVSGVDPSCWGGRSNCVCVAAPGVDAWLEYSLDDKTWTQVSASGDTISSRLLPQRLLSRLGEPRWPSPVWVYPSLFFWRDDMVTL</sequence>
<feature type="chain" id="PRO_5018980152" description="KIB1-4 beta-propeller domain-containing protein" evidence="2">
    <location>
        <begin position="20"/>
        <end position="498"/>
    </location>
</feature>
<dbReference type="AlphaFoldDB" id="A0A426ZH96"/>
<name>A0A426ZH96_ENSVE</name>
<dbReference type="PANTHER" id="PTHR33800">
    <property type="entry name" value="OS06G0113600 PROTEIN"/>
    <property type="match status" value="1"/>
</dbReference>
<organism evidence="4 5">
    <name type="scientific">Ensete ventricosum</name>
    <name type="common">Abyssinian banana</name>
    <name type="synonym">Musa ensete</name>
    <dbReference type="NCBI Taxonomy" id="4639"/>
    <lineage>
        <taxon>Eukaryota</taxon>
        <taxon>Viridiplantae</taxon>
        <taxon>Streptophyta</taxon>
        <taxon>Embryophyta</taxon>
        <taxon>Tracheophyta</taxon>
        <taxon>Spermatophyta</taxon>
        <taxon>Magnoliopsida</taxon>
        <taxon>Liliopsida</taxon>
        <taxon>Zingiberales</taxon>
        <taxon>Musaceae</taxon>
        <taxon>Ensete</taxon>
    </lineage>
</organism>
<feature type="domain" description="KIB1-4 beta-propeller" evidence="3">
    <location>
        <begin position="207"/>
        <end position="438"/>
    </location>
</feature>
<dbReference type="EMBL" id="AMZH03006624">
    <property type="protein sequence ID" value="RRT63360.1"/>
    <property type="molecule type" value="Genomic_DNA"/>
</dbReference>
<evidence type="ECO:0000313" key="4">
    <source>
        <dbReference type="EMBL" id="RRT63360.1"/>
    </source>
</evidence>
<feature type="region of interest" description="Disordered" evidence="1">
    <location>
        <begin position="112"/>
        <end position="138"/>
    </location>
</feature>
<accession>A0A426ZH96</accession>
<evidence type="ECO:0000256" key="1">
    <source>
        <dbReference type="SAM" id="MobiDB-lite"/>
    </source>
</evidence>
<gene>
    <name evidence="4" type="ORF">B296_00041599</name>
</gene>
<evidence type="ECO:0000256" key="2">
    <source>
        <dbReference type="SAM" id="SignalP"/>
    </source>
</evidence>
<proteinExistence type="predicted"/>
<dbReference type="Pfam" id="PF03478">
    <property type="entry name" value="Beta-prop_KIB1-4"/>
    <property type="match status" value="1"/>
</dbReference>
<dbReference type="PANTHER" id="PTHR33800:SF13">
    <property type="entry name" value="OS06G0113600 PROTEIN"/>
    <property type="match status" value="1"/>
</dbReference>
<comment type="caution">
    <text evidence="4">The sequence shown here is derived from an EMBL/GenBank/DDBJ whole genome shotgun (WGS) entry which is preliminary data.</text>
</comment>
<feature type="signal peptide" evidence="2">
    <location>
        <begin position="1"/>
        <end position="19"/>
    </location>
</feature>
<dbReference type="InterPro" id="IPR005174">
    <property type="entry name" value="KIB1-4_b-propeller"/>
</dbReference>
<keyword evidence="2" id="KW-0732">Signal</keyword>
<evidence type="ECO:0000313" key="5">
    <source>
        <dbReference type="Proteomes" id="UP000287651"/>
    </source>
</evidence>
<reference evidence="4 5" key="1">
    <citation type="journal article" date="2014" name="Agronomy (Basel)">
        <title>A Draft Genome Sequence for Ensete ventricosum, the Drought-Tolerant Tree Against Hunger.</title>
        <authorList>
            <person name="Harrison J."/>
            <person name="Moore K.A."/>
            <person name="Paszkiewicz K."/>
            <person name="Jones T."/>
            <person name="Grant M."/>
            <person name="Ambacheew D."/>
            <person name="Muzemil S."/>
            <person name="Studholme D.J."/>
        </authorList>
    </citation>
    <scope>NUCLEOTIDE SEQUENCE [LARGE SCALE GENOMIC DNA]</scope>
</reference>
<protein>
    <recommendedName>
        <fullName evidence="3">KIB1-4 beta-propeller domain-containing protein</fullName>
    </recommendedName>
</protein>